<dbReference type="EMBL" id="JAUSSK010000001">
    <property type="protein sequence ID" value="MDQ0008210.1"/>
    <property type="molecule type" value="Genomic_DNA"/>
</dbReference>
<keyword evidence="3" id="KW-1185">Reference proteome</keyword>
<organism evidence="2 3">
    <name type="scientific">Luteibacter jiangsuensis</name>
    <dbReference type="NCBI Taxonomy" id="637577"/>
    <lineage>
        <taxon>Bacteria</taxon>
        <taxon>Pseudomonadati</taxon>
        <taxon>Pseudomonadota</taxon>
        <taxon>Gammaproteobacteria</taxon>
        <taxon>Lysobacterales</taxon>
        <taxon>Rhodanobacteraceae</taxon>
        <taxon>Luteibacter</taxon>
    </lineage>
</organism>
<dbReference type="Proteomes" id="UP001237737">
    <property type="component" value="Unassembled WGS sequence"/>
</dbReference>
<reference evidence="2 3" key="1">
    <citation type="submission" date="2023-07" db="EMBL/GenBank/DDBJ databases">
        <title>Sorghum-associated microbial communities from plants grown in Nebraska, USA.</title>
        <authorList>
            <person name="Schachtman D."/>
        </authorList>
    </citation>
    <scope>NUCLEOTIDE SEQUENCE [LARGE SCALE GENOMIC DNA]</scope>
    <source>
        <strain evidence="2 3">CC60</strain>
    </source>
</reference>
<proteinExistence type="predicted"/>
<evidence type="ECO:0000256" key="1">
    <source>
        <dbReference type="SAM" id="MobiDB-lite"/>
    </source>
</evidence>
<comment type="caution">
    <text evidence="2">The sequence shown here is derived from an EMBL/GenBank/DDBJ whole genome shotgun (WGS) entry which is preliminary data.</text>
</comment>
<dbReference type="RefSeq" id="WP_345783954.1">
    <property type="nucleotide sequence ID" value="NZ_JAUSSK010000001.1"/>
</dbReference>
<accession>A0ABT9ST91</accession>
<evidence type="ECO:0000313" key="2">
    <source>
        <dbReference type="EMBL" id="MDQ0008210.1"/>
    </source>
</evidence>
<evidence type="ECO:0000313" key="3">
    <source>
        <dbReference type="Proteomes" id="UP001237737"/>
    </source>
</evidence>
<sequence length="62" mass="6679">MVIKSNVGSAAEKSLAKSAGKARPAAEDDCDCGDDCAGGGGQQERQKMRSAFAMEWERMRER</sequence>
<feature type="region of interest" description="Disordered" evidence="1">
    <location>
        <begin position="1"/>
        <end position="46"/>
    </location>
</feature>
<protein>
    <submittedName>
        <fullName evidence="2">Uncharacterized protein</fullName>
    </submittedName>
</protein>
<gene>
    <name evidence="2" type="ORF">J2T07_000369</name>
</gene>
<name>A0ABT9ST91_9GAMM</name>